<keyword evidence="5 7" id="KW-1133">Transmembrane helix</keyword>
<dbReference type="Proteomes" id="UP000321798">
    <property type="component" value="Unassembled WGS sequence"/>
</dbReference>
<dbReference type="PROSITE" id="PS50928">
    <property type="entry name" value="ABC_TM1"/>
    <property type="match status" value="1"/>
</dbReference>
<feature type="transmembrane region" description="Helical" evidence="7">
    <location>
        <begin position="168"/>
        <end position="187"/>
    </location>
</feature>
<evidence type="ECO:0000256" key="4">
    <source>
        <dbReference type="ARBA" id="ARBA00022692"/>
    </source>
</evidence>
<dbReference type="InterPro" id="IPR035906">
    <property type="entry name" value="MetI-like_sf"/>
</dbReference>
<reference evidence="10 11" key="1">
    <citation type="submission" date="2019-07" db="EMBL/GenBank/DDBJ databases">
        <title>Whole genome shotgun sequence of Cellulomonas soli NBRC 109434.</title>
        <authorList>
            <person name="Hosoyama A."/>
            <person name="Uohara A."/>
            <person name="Ohji S."/>
            <person name="Ichikawa N."/>
        </authorList>
    </citation>
    <scope>NUCLEOTIDE SEQUENCE [LARGE SCALE GENOMIC DNA]</scope>
    <source>
        <strain evidence="10 11">NBRC 109434</strain>
    </source>
</reference>
<evidence type="ECO:0000313" key="11">
    <source>
        <dbReference type="Proteomes" id="UP000321798"/>
    </source>
</evidence>
<dbReference type="Gene3D" id="1.10.3720.10">
    <property type="entry name" value="MetI-like"/>
    <property type="match status" value="1"/>
</dbReference>
<feature type="transmembrane region" description="Helical" evidence="7">
    <location>
        <begin position="266"/>
        <end position="287"/>
    </location>
</feature>
<dbReference type="GO" id="GO:0055085">
    <property type="term" value="P:transmembrane transport"/>
    <property type="evidence" value="ECO:0007669"/>
    <property type="project" value="InterPro"/>
</dbReference>
<name>A0A512PHK8_9CELL</name>
<evidence type="ECO:0000256" key="7">
    <source>
        <dbReference type="RuleBase" id="RU363032"/>
    </source>
</evidence>
<evidence type="ECO:0000256" key="1">
    <source>
        <dbReference type="ARBA" id="ARBA00004651"/>
    </source>
</evidence>
<dbReference type="InterPro" id="IPR000515">
    <property type="entry name" value="MetI-like"/>
</dbReference>
<dbReference type="OrthoDB" id="7274389at2"/>
<feature type="transmembrane region" description="Helical" evidence="7">
    <location>
        <begin position="140"/>
        <end position="162"/>
    </location>
</feature>
<feature type="transmembrane region" description="Helical" evidence="7">
    <location>
        <begin position="223"/>
        <end position="246"/>
    </location>
</feature>
<keyword evidence="6 7" id="KW-0472">Membrane</keyword>
<feature type="region of interest" description="Disordered" evidence="8">
    <location>
        <begin position="1"/>
        <end position="41"/>
    </location>
</feature>
<feature type="compositionally biased region" description="Low complexity" evidence="8">
    <location>
        <begin position="16"/>
        <end position="41"/>
    </location>
</feature>
<comment type="similarity">
    <text evidence="7">Belongs to the binding-protein-dependent transport system permease family.</text>
</comment>
<gene>
    <name evidence="10" type="ORF">CSO01_34000</name>
</gene>
<evidence type="ECO:0000256" key="3">
    <source>
        <dbReference type="ARBA" id="ARBA00022475"/>
    </source>
</evidence>
<evidence type="ECO:0000259" key="9">
    <source>
        <dbReference type="PROSITE" id="PS50928"/>
    </source>
</evidence>
<feature type="transmembrane region" description="Helical" evidence="7">
    <location>
        <begin position="106"/>
        <end position="128"/>
    </location>
</feature>
<keyword evidence="3" id="KW-1003">Cell membrane</keyword>
<keyword evidence="2 7" id="KW-0813">Transport</keyword>
<keyword evidence="4 7" id="KW-0812">Transmembrane</keyword>
<sequence>MVVETSAAPRGRTSVRRAPAARGTAAAPRTAAAPARSARSTRTAAGRASALRPAVWLPTLVAVVLVGVGWQVVAAGNPYVLPDLRDVGTALVGDPLLFLQNAWTTLQIALLGLAYGFVAAFVLAVLVSESALLRRAIMPLASVLNVTPVVALAPGLVVAFGFGMTPKVIVTAIITFFPVLANVSTGLRSVPMPVLDVFRTLRASRLEVLTRLRVPSAMPYTLAALRVTLPLSVVGAVVAEFVAAGSSSGLGTLIKTSAANSQLPQMYAAVTCLALLGVLMLGVIAVLERRLLFWHESQQRPRS</sequence>
<dbReference type="CDD" id="cd06261">
    <property type="entry name" value="TM_PBP2"/>
    <property type="match status" value="1"/>
</dbReference>
<feature type="domain" description="ABC transmembrane type-1" evidence="9">
    <location>
        <begin position="102"/>
        <end position="288"/>
    </location>
</feature>
<keyword evidence="11" id="KW-1185">Reference proteome</keyword>
<accession>A0A512PHK8</accession>
<evidence type="ECO:0000256" key="2">
    <source>
        <dbReference type="ARBA" id="ARBA00022448"/>
    </source>
</evidence>
<dbReference type="AlphaFoldDB" id="A0A512PHK8"/>
<feature type="transmembrane region" description="Helical" evidence="7">
    <location>
        <begin position="54"/>
        <end position="73"/>
    </location>
</feature>
<dbReference type="PANTHER" id="PTHR30151:SF41">
    <property type="entry name" value="ABC TRANSPORTER PERMEASE PROTEIN"/>
    <property type="match status" value="1"/>
</dbReference>
<protein>
    <recommendedName>
        <fullName evidence="9">ABC transmembrane type-1 domain-containing protein</fullName>
    </recommendedName>
</protein>
<dbReference type="RefSeq" id="WP_146954460.1">
    <property type="nucleotide sequence ID" value="NZ_BAABBJ010000012.1"/>
</dbReference>
<evidence type="ECO:0000313" key="10">
    <source>
        <dbReference type="EMBL" id="GEP70685.1"/>
    </source>
</evidence>
<evidence type="ECO:0000256" key="5">
    <source>
        <dbReference type="ARBA" id="ARBA00022989"/>
    </source>
</evidence>
<evidence type="ECO:0000256" key="6">
    <source>
        <dbReference type="ARBA" id="ARBA00023136"/>
    </source>
</evidence>
<dbReference type="Pfam" id="PF00528">
    <property type="entry name" value="BPD_transp_1"/>
    <property type="match status" value="1"/>
</dbReference>
<dbReference type="EMBL" id="BKAL01000015">
    <property type="protein sequence ID" value="GEP70685.1"/>
    <property type="molecule type" value="Genomic_DNA"/>
</dbReference>
<organism evidence="10 11">
    <name type="scientific">Cellulomonas soli</name>
    <dbReference type="NCBI Taxonomy" id="931535"/>
    <lineage>
        <taxon>Bacteria</taxon>
        <taxon>Bacillati</taxon>
        <taxon>Actinomycetota</taxon>
        <taxon>Actinomycetes</taxon>
        <taxon>Micrococcales</taxon>
        <taxon>Cellulomonadaceae</taxon>
        <taxon>Cellulomonas</taxon>
    </lineage>
</organism>
<dbReference type="GO" id="GO:0005886">
    <property type="term" value="C:plasma membrane"/>
    <property type="evidence" value="ECO:0007669"/>
    <property type="project" value="UniProtKB-SubCell"/>
</dbReference>
<dbReference type="SUPFAM" id="SSF161098">
    <property type="entry name" value="MetI-like"/>
    <property type="match status" value="1"/>
</dbReference>
<comment type="caution">
    <text evidence="10">The sequence shown here is derived from an EMBL/GenBank/DDBJ whole genome shotgun (WGS) entry which is preliminary data.</text>
</comment>
<proteinExistence type="inferred from homology"/>
<comment type="subcellular location">
    <subcellularLocation>
        <location evidence="1 7">Cell membrane</location>
        <topology evidence="1 7">Multi-pass membrane protein</topology>
    </subcellularLocation>
</comment>
<dbReference type="PANTHER" id="PTHR30151">
    <property type="entry name" value="ALKANE SULFONATE ABC TRANSPORTER-RELATED, MEMBRANE SUBUNIT"/>
    <property type="match status" value="1"/>
</dbReference>
<evidence type="ECO:0000256" key="8">
    <source>
        <dbReference type="SAM" id="MobiDB-lite"/>
    </source>
</evidence>